<dbReference type="PANTHER" id="PTHR15146">
    <property type="entry name" value="INTEGRAL MEMBRANE PROTEIN GPR137"/>
    <property type="match status" value="1"/>
</dbReference>
<dbReference type="GO" id="GO:0045671">
    <property type="term" value="P:negative regulation of osteoclast differentiation"/>
    <property type="evidence" value="ECO:0007669"/>
    <property type="project" value="TreeGrafter"/>
</dbReference>
<sequence>ISLINLLLDLFIFKKNIRFQTTVILLYSSRACYNLVVLALAKIKSINSFDYDWCNVSDQADLKSMLGDAGYAVFGVILFVWELLPTPLLFQRCIRSVSKDIYNSVSVIPGHMFSSRAYFFDNPRRYDSDDDLAWSIIPQNIQASLTPDSSDWGCRNNSFTTNVEAEESHLAPEELNLY</sequence>
<evidence type="ECO:0000313" key="6">
    <source>
        <dbReference type="Ensembl" id="ENSSGRP00000001928.1"/>
    </source>
</evidence>
<reference evidence="6" key="1">
    <citation type="submission" date="2025-08" db="UniProtKB">
        <authorList>
            <consortium name="Ensembl"/>
        </authorList>
    </citation>
    <scope>IDENTIFICATION</scope>
</reference>
<protein>
    <submittedName>
        <fullName evidence="6">G protein-coupled receptor 137Ba</fullName>
    </submittedName>
</protein>
<keyword evidence="2" id="KW-0812">Transmembrane</keyword>
<comment type="subcellular location">
    <subcellularLocation>
        <location evidence="1">Lysosome membrane</location>
        <topology evidence="1">Multi-pass membrane protein</topology>
    </subcellularLocation>
</comment>
<proteinExistence type="predicted"/>
<evidence type="ECO:0000256" key="3">
    <source>
        <dbReference type="ARBA" id="ARBA00022989"/>
    </source>
</evidence>
<accession>A0A672K099</accession>
<dbReference type="OMA" id="QHDFISE"/>
<keyword evidence="3" id="KW-1133">Transmembrane helix</keyword>
<keyword evidence="7" id="KW-1185">Reference proteome</keyword>
<dbReference type="Proteomes" id="UP000472262">
    <property type="component" value="Unassembled WGS sequence"/>
</dbReference>
<keyword evidence="4" id="KW-0472">Membrane</keyword>
<evidence type="ECO:0000256" key="2">
    <source>
        <dbReference type="ARBA" id="ARBA00022692"/>
    </source>
</evidence>
<dbReference type="GO" id="GO:0005765">
    <property type="term" value="C:lysosomal membrane"/>
    <property type="evidence" value="ECO:0007669"/>
    <property type="project" value="UniProtKB-SubCell"/>
</dbReference>
<keyword evidence="5" id="KW-0458">Lysosome</keyword>
<evidence type="ECO:0000256" key="4">
    <source>
        <dbReference type="ARBA" id="ARBA00023136"/>
    </source>
</evidence>
<name>A0A672K099_SINGR</name>
<evidence type="ECO:0000313" key="7">
    <source>
        <dbReference type="Proteomes" id="UP000472262"/>
    </source>
</evidence>
<dbReference type="PANTHER" id="PTHR15146:SF0">
    <property type="entry name" value="INTEGRAL MEMBRANE PROTEIN GPR137B"/>
    <property type="match status" value="1"/>
</dbReference>
<dbReference type="GO" id="GO:0045779">
    <property type="term" value="P:negative regulation of bone resorption"/>
    <property type="evidence" value="ECO:0007669"/>
    <property type="project" value="TreeGrafter"/>
</dbReference>
<organism evidence="6 7">
    <name type="scientific">Sinocyclocheilus grahami</name>
    <name type="common">Dianchi golden-line fish</name>
    <name type="synonym">Barbus grahami</name>
    <dbReference type="NCBI Taxonomy" id="75366"/>
    <lineage>
        <taxon>Eukaryota</taxon>
        <taxon>Metazoa</taxon>
        <taxon>Chordata</taxon>
        <taxon>Craniata</taxon>
        <taxon>Vertebrata</taxon>
        <taxon>Euteleostomi</taxon>
        <taxon>Actinopterygii</taxon>
        <taxon>Neopterygii</taxon>
        <taxon>Teleostei</taxon>
        <taxon>Ostariophysi</taxon>
        <taxon>Cypriniformes</taxon>
        <taxon>Cyprinidae</taxon>
        <taxon>Cyprininae</taxon>
        <taxon>Sinocyclocheilus</taxon>
    </lineage>
</organism>
<dbReference type="GO" id="GO:0010506">
    <property type="term" value="P:regulation of autophagy"/>
    <property type="evidence" value="ECO:0007669"/>
    <property type="project" value="TreeGrafter"/>
</dbReference>
<dbReference type="GO" id="GO:1904263">
    <property type="term" value="P:positive regulation of TORC1 signaling"/>
    <property type="evidence" value="ECO:0007669"/>
    <property type="project" value="TreeGrafter"/>
</dbReference>
<evidence type="ECO:0000256" key="5">
    <source>
        <dbReference type="ARBA" id="ARBA00023228"/>
    </source>
</evidence>
<dbReference type="Ensembl" id="ENSSGRT00000002087.1">
    <property type="protein sequence ID" value="ENSSGRP00000001928.1"/>
    <property type="gene ID" value="ENSSGRG00000001108.1"/>
</dbReference>
<dbReference type="AlphaFoldDB" id="A0A672K099"/>
<reference evidence="6" key="2">
    <citation type="submission" date="2025-09" db="UniProtKB">
        <authorList>
            <consortium name="Ensembl"/>
        </authorList>
    </citation>
    <scope>IDENTIFICATION</scope>
</reference>
<dbReference type="InParanoid" id="A0A672K099"/>
<evidence type="ECO:0000256" key="1">
    <source>
        <dbReference type="ARBA" id="ARBA00004155"/>
    </source>
</evidence>
<dbReference type="InterPro" id="IPR029723">
    <property type="entry name" value="GPR137"/>
</dbReference>